<dbReference type="SUPFAM" id="SSF50447">
    <property type="entry name" value="Translation proteins"/>
    <property type="match status" value="1"/>
</dbReference>
<feature type="coiled-coil region" evidence="5">
    <location>
        <begin position="258"/>
        <end position="285"/>
    </location>
</feature>
<dbReference type="SMART" id="SM00863">
    <property type="entry name" value="tRNA_SAD"/>
    <property type="match status" value="1"/>
</dbReference>
<comment type="caution">
    <text evidence="7">The sequence shown here is derived from an EMBL/GenBank/DDBJ whole genome shotgun (WGS) entry which is preliminary data.</text>
</comment>
<dbReference type="PANTHER" id="PTHR43462:SF1">
    <property type="entry name" value="ALANYL-TRNA EDITING PROTEIN AARSD1"/>
    <property type="match status" value="1"/>
</dbReference>
<comment type="cofactor">
    <cofactor evidence="1">
        <name>Zn(2+)</name>
        <dbReference type="ChEBI" id="CHEBI:29105"/>
    </cofactor>
</comment>
<dbReference type="InterPro" id="IPR018165">
    <property type="entry name" value="Ala-tRNA-synth_IIc_core"/>
</dbReference>
<dbReference type="GO" id="GO:0002161">
    <property type="term" value="F:aminoacyl-tRNA deacylase activity"/>
    <property type="evidence" value="ECO:0007669"/>
    <property type="project" value="UniProtKB-ARBA"/>
</dbReference>
<evidence type="ECO:0000313" key="7">
    <source>
        <dbReference type="EMBL" id="TMI77018.1"/>
    </source>
</evidence>
<dbReference type="GO" id="GO:0006419">
    <property type="term" value="P:alanyl-tRNA aminoacylation"/>
    <property type="evidence" value="ECO:0007669"/>
    <property type="project" value="InterPro"/>
</dbReference>
<evidence type="ECO:0000256" key="2">
    <source>
        <dbReference type="ARBA" id="ARBA00004496"/>
    </source>
</evidence>
<comment type="subcellular location">
    <subcellularLocation>
        <location evidence="2">Cytoplasm</location>
    </subcellularLocation>
</comment>
<dbReference type="PROSITE" id="PS50860">
    <property type="entry name" value="AA_TRNA_LIGASE_II_ALA"/>
    <property type="match status" value="1"/>
</dbReference>
<dbReference type="GO" id="GO:0003676">
    <property type="term" value="F:nucleic acid binding"/>
    <property type="evidence" value="ECO:0007669"/>
    <property type="project" value="InterPro"/>
</dbReference>
<protein>
    <submittedName>
        <fullName evidence="7">Alanyl-tRNA editing protein</fullName>
    </submittedName>
</protein>
<proteinExistence type="predicted"/>
<dbReference type="Gene3D" id="2.40.30.130">
    <property type="match status" value="1"/>
</dbReference>
<dbReference type="InterPro" id="IPR018163">
    <property type="entry name" value="Thr/Ala-tRNA-synth_IIc_edit"/>
</dbReference>
<evidence type="ECO:0000256" key="3">
    <source>
        <dbReference type="ARBA" id="ARBA00022723"/>
    </source>
</evidence>
<dbReference type="GO" id="GO:0046872">
    <property type="term" value="F:metal ion binding"/>
    <property type="evidence" value="ECO:0007669"/>
    <property type="project" value="UniProtKB-KW"/>
</dbReference>
<name>A0A537J0D7_9BACT</name>
<dbReference type="InterPro" id="IPR012947">
    <property type="entry name" value="tRNA_SAD"/>
</dbReference>
<accession>A0A537J0D7</accession>
<evidence type="ECO:0000256" key="5">
    <source>
        <dbReference type="SAM" id="Coils"/>
    </source>
</evidence>
<dbReference type="InterPro" id="IPR009000">
    <property type="entry name" value="Transl_B-barrel_sf"/>
</dbReference>
<dbReference type="PANTHER" id="PTHR43462">
    <property type="entry name" value="ALANYL-TRNA EDITING PROTEIN"/>
    <property type="match status" value="1"/>
</dbReference>
<keyword evidence="3" id="KW-0479">Metal-binding</keyword>
<dbReference type="GO" id="GO:0005524">
    <property type="term" value="F:ATP binding"/>
    <property type="evidence" value="ECO:0007669"/>
    <property type="project" value="InterPro"/>
</dbReference>
<keyword evidence="4" id="KW-0862">Zinc</keyword>
<keyword evidence="5" id="KW-0175">Coiled coil</keyword>
<gene>
    <name evidence="7" type="ORF">E6H05_01270</name>
</gene>
<dbReference type="InterPro" id="IPR051335">
    <property type="entry name" value="Alanyl-tRNA_Editing_Enzymes"/>
</dbReference>
<evidence type="ECO:0000256" key="1">
    <source>
        <dbReference type="ARBA" id="ARBA00001947"/>
    </source>
</evidence>
<dbReference type="GO" id="GO:0004813">
    <property type="term" value="F:alanine-tRNA ligase activity"/>
    <property type="evidence" value="ECO:0007669"/>
    <property type="project" value="InterPro"/>
</dbReference>
<dbReference type="SUPFAM" id="SSF55186">
    <property type="entry name" value="ThrRS/AlaRS common domain"/>
    <property type="match status" value="1"/>
</dbReference>
<dbReference type="AlphaFoldDB" id="A0A537J0D7"/>
<feature type="domain" description="Alanyl-transfer RNA synthetases family profile" evidence="6">
    <location>
        <begin position="1"/>
        <end position="220"/>
    </location>
</feature>
<evidence type="ECO:0000259" key="6">
    <source>
        <dbReference type="PROSITE" id="PS50860"/>
    </source>
</evidence>
<dbReference type="Pfam" id="PF07973">
    <property type="entry name" value="tRNA_SAD"/>
    <property type="match status" value="1"/>
</dbReference>
<reference evidence="7 8" key="1">
    <citation type="journal article" date="2019" name="Nat. Microbiol.">
        <title>Mediterranean grassland soil C-N compound turnover is dependent on rainfall and depth, and is mediated by genomically divergent microorganisms.</title>
        <authorList>
            <person name="Diamond S."/>
            <person name="Andeer P.F."/>
            <person name="Li Z."/>
            <person name="Crits-Christoph A."/>
            <person name="Burstein D."/>
            <person name="Anantharaman K."/>
            <person name="Lane K.R."/>
            <person name="Thomas B.C."/>
            <person name="Pan C."/>
            <person name="Northen T.R."/>
            <person name="Banfield J.F."/>
        </authorList>
    </citation>
    <scope>NUCLEOTIDE SEQUENCE [LARGE SCALE GENOMIC DNA]</scope>
    <source>
        <strain evidence="7">NP_8</strain>
    </source>
</reference>
<sequence>MTLRLYYTDSYLTEFDATVLAVEPHGERLAVILDRSAFYPTSGGQPHDTGTLGGLSVTEVIEDDDDRVLHVVSGPITGVVTGGIDWPRRFDHMQQHTGQHILSQAFLQALGAQTRAVHLGAELSTLDLDLADLPAAAAGQVEDLANQIVFEDRPVQIREVDESELPGLGLRRPAKKRGRIRVVDVEGFDRSACGGTHVRRTGEIGTVKLRRWERSKGGVRVEFLCGWRALRDSRWKNALVGDLAAKLTVKDQEVAEAIERLAAQVRERDRTLAGLRDQLIELEAQRRLEDLSGTPRIVADVLTGWSAEISRRPP</sequence>
<evidence type="ECO:0000313" key="8">
    <source>
        <dbReference type="Proteomes" id="UP000318834"/>
    </source>
</evidence>
<dbReference type="GO" id="GO:0005737">
    <property type="term" value="C:cytoplasm"/>
    <property type="evidence" value="ECO:0007669"/>
    <property type="project" value="UniProtKB-SubCell"/>
</dbReference>
<dbReference type="Gene3D" id="3.30.980.10">
    <property type="entry name" value="Threonyl-trna Synthetase, Chain A, domain 2"/>
    <property type="match status" value="1"/>
</dbReference>
<dbReference type="Proteomes" id="UP000318834">
    <property type="component" value="Unassembled WGS sequence"/>
</dbReference>
<evidence type="ECO:0000256" key="4">
    <source>
        <dbReference type="ARBA" id="ARBA00022833"/>
    </source>
</evidence>
<dbReference type="EMBL" id="VBAP01000007">
    <property type="protein sequence ID" value="TMI77018.1"/>
    <property type="molecule type" value="Genomic_DNA"/>
</dbReference>
<organism evidence="7 8">
    <name type="scientific">Candidatus Segetimicrobium genomatis</name>
    <dbReference type="NCBI Taxonomy" id="2569760"/>
    <lineage>
        <taxon>Bacteria</taxon>
        <taxon>Bacillati</taxon>
        <taxon>Candidatus Sysuimicrobiota</taxon>
        <taxon>Candidatus Sysuimicrobiia</taxon>
        <taxon>Candidatus Sysuimicrobiales</taxon>
        <taxon>Candidatus Segetimicrobiaceae</taxon>
        <taxon>Candidatus Segetimicrobium</taxon>
    </lineage>
</organism>